<name>A0ABN8CMR6_9STRA</name>
<evidence type="ECO:0000256" key="1">
    <source>
        <dbReference type="SAM" id="MobiDB-lite"/>
    </source>
</evidence>
<gene>
    <name evidence="2" type="ORF">PBS001_LOCUS745</name>
    <name evidence="3" type="ORF">PBS001_LOCUS746</name>
</gene>
<comment type="caution">
    <text evidence="3">The sequence shown here is derived from an EMBL/GenBank/DDBJ whole genome shotgun (WGS) entry which is preliminary data.</text>
</comment>
<dbReference type="Proteomes" id="UP001158986">
    <property type="component" value="Unassembled WGS sequence"/>
</dbReference>
<evidence type="ECO:0000313" key="2">
    <source>
        <dbReference type="EMBL" id="CAH0513963.1"/>
    </source>
</evidence>
<feature type="compositionally biased region" description="Basic and acidic residues" evidence="1">
    <location>
        <begin position="103"/>
        <end position="143"/>
    </location>
</feature>
<evidence type="ECO:0000313" key="3">
    <source>
        <dbReference type="EMBL" id="CAH0513964.1"/>
    </source>
</evidence>
<feature type="region of interest" description="Disordered" evidence="1">
    <location>
        <begin position="74"/>
        <end position="169"/>
    </location>
</feature>
<reference evidence="3 4" key="1">
    <citation type="submission" date="2021-11" db="EMBL/GenBank/DDBJ databases">
        <authorList>
            <person name="Islam A."/>
            <person name="Islam S."/>
            <person name="Flora M.S."/>
            <person name="Rahman M."/>
            <person name="Ziaur R.M."/>
            <person name="Epstein J.H."/>
            <person name="Hassan M."/>
            <person name="Klassen M."/>
            <person name="Woodard K."/>
            <person name="Webb A."/>
            <person name="Webby R.J."/>
            <person name="El Zowalaty M.E."/>
        </authorList>
    </citation>
    <scope>NUCLEOTIDE SEQUENCE [LARGE SCALE GENOMIC DNA]</scope>
    <source>
        <strain evidence="3">Pbs1</strain>
    </source>
</reference>
<dbReference type="EMBL" id="CAKLCB010000048">
    <property type="protein sequence ID" value="CAH0513963.1"/>
    <property type="molecule type" value="Genomic_DNA"/>
</dbReference>
<dbReference type="EMBL" id="CAKLCB010000048">
    <property type="protein sequence ID" value="CAH0513964.1"/>
    <property type="molecule type" value="Genomic_DNA"/>
</dbReference>
<feature type="compositionally biased region" description="Basic and acidic residues" evidence="1">
    <location>
        <begin position="74"/>
        <end position="89"/>
    </location>
</feature>
<keyword evidence="4" id="KW-1185">Reference proteome</keyword>
<sequence length="169" mass="19321">MFSSWDLVRQRFLYPMSSLKQSMIDLEMEDIMMRPHSLLDMPRNVFATPKYAQEEDGPVDDDFFVDLPLGHDARTDMEVDDGGAEKVNPEEDSATKSVKPSKKLNDNDDKTKDNKNKQLCRESYHITPTTEHKVVPKKDDEYRNFSSYSLSSSSVARAHVAATKTQLID</sequence>
<organism evidence="3 4">
    <name type="scientific">Peronospora belbahrii</name>
    <dbReference type="NCBI Taxonomy" id="622444"/>
    <lineage>
        <taxon>Eukaryota</taxon>
        <taxon>Sar</taxon>
        <taxon>Stramenopiles</taxon>
        <taxon>Oomycota</taxon>
        <taxon>Peronosporomycetes</taxon>
        <taxon>Peronosporales</taxon>
        <taxon>Peronosporaceae</taxon>
        <taxon>Peronospora</taxon>
    </lineage>
</organism>
<evidence type="ECO:0008006" key="5">
    <source>
        <dbReference type="Google" id="ProtNLM"/>
    </source>
</evidence>
<accession>A0ABN8CMR6</accession>
<evidence type="ECO:0000313" key="4">
    <source>
        <dbReference type="Proteomes" id="UP001158986"/>
    </source>
</evidence>
<protein>
    <recommendedName>
        <fullName evidence="5">AGC-kinase C-terminal domain-containing protein</fullName>
    </recommendedName>
</protein>
<proteinExistence type="predicted"/>